<dbReference type="EMBL" id="JAAATX020000001">
    <property type="protein sequence ID" value="MBU9696571.1"/>
    <property type="molecule type" value="Genomic_DNA"/>
</dbReference>
<evidence type="ECO:0000313" key="4">
    <source>
        <dbReference type="Proteomes" id="UP000731907"/>
    </source>
</evidence>
<reference evidence="3 4" key="1">
    <citation type="submission" date="2021-06" db="EMBL/GenBank/DDBJ databases">
        <title>Rhodobacteraceae bacterium strain HSP-20.</title>
        <authorList>
            <person name="Chen W.-M."/>
        </authorList>
    </citation>
    <scope>NUCLEOTIDE SEQUENCE [LARGE SCALE GENOMIC DNA]</scope>
    <source>
        <strain evidence="3 4">HSP-20</strain>
    </source>
</reference>
<dbReference type="RefSeq" id="WP_161760580.1">
    <property type="nucleotide sequence ID" value="NZ_JAAATX020000001.1"/>
</dbReference>
<sequence>MKSTETETQHDDFARGNSDLDRFRPAPTSKRLDDKAATLEAELSGLKQSFARERYIYLFVMSVLFVTTLGPNMSGTMLLFLIAAVLIFLIAMGKYLDFPWVVIPLERWHDLLFNAAERRLNRQVIEIEPENKDDR</sequence>
<dbReference type="Proteomes" id="UP000731907">
    <property type="component" value="Unassembled WGS sequence"/>
</dbReference>
<gene>
    <name evidence="3" type="ORF">GU927_001800</name>
</gene>
<evidence type="ECO:0000256" key="1">
    <source>
        <dbReference type="SAM" id="MobiDB-lite"/>
    </source>
</evidence>
<feature type="region of interest" description="Disordered" evidence="1">
    <location>
        <begin position="1"/>
        <end position="29"/>
    </location>
</feature>
<organism evidence="3 4">
    <name type="scientific">Paragemmobacter amnigenus</name>
    <dbReference type="NCBI Taxonomy" id="2852097"/>
    <lineage>
        <taxon>Bacteria</taxon>
        <taxon>Pseudomonadati</taxon>
        <taxon>Pseudomonadota</taxon>
        <taxon>Alphaproteobacteria</taxon>
        <taxon>Rhodobacterales</taxon>
        <taxon>Paracoccaceae</taxon>
        <taxon>Paragemmobacter</taxon>
    </lineage>
</organism>
<keyword evidence="2" id="KW-0472">Membrane</keyword>
<protein>
    <submittedName>
        <fullName evidence="3">Uncharacterized protein</fullName>
    </submittedName>
</protein>
<name>A0ABS6IZY3_9RHOB</name>
<comment type="caution">
    <text evidence="3">The sequence shown here is derived from an EMBL/GenBank/DDBJ whole genome shotgun (WGS) entry which is preliminary data.</text>
</comment>
<proteinExistence type="predicted"/>
<feature type="transmembrane region" description="Helical" evidence="2">
    <location>
        <begin position="55"/>
        <end position="71"/>
    </location>
</feature>
<accession>A0ABS6IZY3</accession>
<evidence type="ECO:0000313" key="3">
    <source>
        <dbReference type="EMBL" id="MBU9696571.1"/>
    </source>
</evidence>
<evidence type="ECO:0000256" key="2">
    <source>
        <dbReference type="SAM" id="Phobius"/>
    </source>
</evidence>
<keyword evidence="2" id="KW-0812">Transmembrane</keyword>
<keyword evidence="4" id="KW-1185">Reference proteome</keyword>
<keyword evidence="2" id="KW-1133">Transmembrane helix</keyword>